<comment type="similarity">
    <text evidence="17">Belongs to the NnrD/CARKD family.</text>
</comment>
<protein>
    <recommendedName>
        <fullName evidence="19">Bifunctional NAD(P)H-hydrate repair enzyme</fullName>
    </recommendedName>
    <alternativeName>
        <fullName evidence="19">Nicotinamide nucleotide repair protein</fullName>
    </alternativeName>
    <domain>
        <recommendedName>
            <fullName evidence="19">ADP-dependent (S)-NAD(P)H-hydrate dehydratase</fullName>
            <ecNumber evidence="19">4.2.1.136</ecNumber>
        </recommendedName>
        <alternativeName>
            <fullName evidence="19">ADP-dependent NAD(P)HX dehydratase</fullName>
        </alternativeName>
    </domain>
    <domain>
        <recommendedName>
            <fullName evidence="19">NAD(P)H-hydrate epimerase</fullName>
            <ecNumber evidence="19">5.1.99.6</ecNumber>
        </recommendedName>
    </domain>
</protein>
<evidence type="ECO:0000256" key="3">
    <source>
        <dbReference type="ARBA" id="ARBA00006001"/>
    </source>
</evidence>
<dbReference type="Pfam" id="PF01256">
    <property type="entry name" value="Carb_kinase"/>
    <property type="match status" value="1"/>
</dbReference>
<evidence type="ECO:0000256" key="11">
    <source>
        <dbReference type="ARBA" id="ARBA00023235"/>
    </source>
</evidence>
<dbReference type="KEGG" id="haei:MUN82_15925"/>
<dbReference type="InterPro" id="IPR004443">
    <property type="entry name" value="YjeF_N_dom"/>
</dbReference>
<evidence type="ECO:0000256" key="14">
    <source>
        <dbReference type="ARBA" id="ARBA00025153"/>
    </source>
</evidence>
<comment type="similarity">
    <text evidence="18">Belongs to the NnrE/AIBP family.</text>
</comment>
<feature type="binding site" evidence="18">
    <location>
        <begin position="128"/>
        <end position="134"/>
    </location>
    <ligand>
        <name>(6S)-NADPHX</name>
        <dbReference type="ChEBI" id="CHEBI:64076"/>
    </ligand>
</feature>
<keyword evidence="11 18" id="KW-0413">Isomerase</keyword>
<evidence type="ECO:0000256" key="2">
    <source>
        <dbReference type="ARBA" id="ARBA00000909"/>
    </source>
</evidence>
<evidence type="ECO:0000256" key="6">
    <source>
        <dbReference type="ARBA" id="ARBA00022741"/>
    </source>
</evidence>
<keyword evidence="7 17" id="KW-0067">ATP-binding</keyword>
<keyword evidence="10 17" id="KW-0520">NAD</keyword>
<dbReference type="AlphaFoldDB" id="A0A8T9SSU6"/>
<dbReference type="EC" id="5.1.99.6" evidence="19"/>
<comment type="function">
    <text evidence="14 19">Bifunctional enzyme that catalyzes the epimerization of the S- and R-forms of NAD(P)HX and the dehydration of the S-form of NAD(P)HX at the expense of ADP, which is converted to AMP. This allows the repair of both epimers of NAD(P)HX, a damaged form of NAD(P)H that is a result of enzymatic or heat-dependent hydration.</text>
</comment>
<feature type="binding site" evidence="17">
    <location>
        <position position="323"/>
    </location>
    <ligand>
        <name>(6S)-NADPHX</name>
        <dbReference type="ChEBI" id="CHEBI:64076"/>
    </ligand>
</feature>
<dbReference type="HAMAP" id="MF_01965">
    <property type="entry name" value="NADHX_dehydratase"/>
    <property type="match status" value="1"/>
</dbReference>
<comment type="caution">
    <text evidence="18">Lacks conserved residue(s) required for the propagation of feature annotation.</text>
</comment>
<dbReference type="PANTHER" id="PTHR12592">
    <property type="entry name" value="ATP-DEPENDENT (S)-NAD(P)H-HYDRATE DEHYDRATASE FAMILY MEMBER"/>
    <property type="match status" value="1"/>
</dbReference>
<dbReference type="Pfam" id="PF03853">
    <property type="entry name" value="YjeF_N"/>
    <property type="match status" value="1"/>
</dbReference>
<dbReference type="GO" id="GO:0046872">
    <property type="term" value="F:metal ion binding"/>
    <property type="evidence" value="ECO:0007669"/>
    <property type="project" value="UniProtKB-UniRule"/>
</dbReference>
<feature type="binding site" evidence="17">
    <location>
        <position position="442"/>
    </location>
    <ligand>
        <name>(6S)-NADPHX</name>
        <dbReference type="ChEBI" id="CHEBI:64076"/>
    </ligand>
</feature>
<feature type="binding site" evidence="17">
    <location>
        <position position="377"/>
    </location>
    <ligand>
        <name>(6S)-NADPHX</name>
        <dbReference type="ChEBI" id="CHEBI:64076"/>
    </ligand>
</feature>
<evidence type="ECO:0000256" key="5">
    <source>
        <dbReference type="ARBA" id="ARBA00022723"/>
    </source>
</evidence>
<feature type="binding site" evidence="18">
    <location>
        <position position="60"/>
    </location>
    <ligand>
        <name>K(+)</name>
        <dbReference type="ChEBI" id="CHEBI:29103"/>
    </ligand>
</feature>
<evidence type="ECO:0000259" key="20">
    <source>
        <dbReference type="PROSITE" id="PS51383"/>
    </source>
</evidence>
<evidence type="ECO:0000256" key="19">
    <source>
        <dbReference type="PIRNR" id="PIRNR017184"/>
    </source>
</evidence>
<dbReference type="GO" id="GO:0005524">
    <property type="term" value="F:ATP binding"/>
    <property type="evidence" value="ECO:0007669"/>
    <property type="project" value="UniProtKB-UniRule"/>
</dbReference>
<dbReference type="PROSITE" id="PS51385">
    <property type="entry name" value="YJEF_N"/>
    <property type="match status" value="1"/>
</dbReference>
<comment type="function">
    <text evidence="18">Catalyzes the epimerization of the S- and R-forms of NAD(P)HX, a damaged form of NAD(P)H that is a result of enzymatic or heat-dependent hydration. This is a prerequisite for the S-specific NAD(P)H-hydrate dehydratase to allow the repair of both epimers of NAD(P)HX.</text>
</comment>
<dbReference type="SUPFAM" id="SSF64153">
    <property type="entry name" value="YjeF N-terminal domain-like"/>
    <property type="match status" value="1"/>
</dbReference>
<sequence length="509" mass="54389">MKILSADQTHAADQATIKTDRISSLDLMERAATALADWLMNRLSPSEAGEAHVLCGPGNNGGDGLVLARLLHLAGYAVRVWLLPADKRSADCQANLDRLPANIPQAEVAEDALPTLPDGTLVVDALFGTGLSRPLEGVAAALVRHLHKAKARVLAVDIPSGLFTDAPQPADSVIVRAYHTVSFELPKLAFLLPHNAEYVGQWHLVPIGLDAKFLAKAKVEHYFVDAAFVAGKLPRRAMFSHKGMYGHALLLAGSNGKMGACVLATRACLRSGVGLLTVRTPGIGYDVLQTTAPEAMALVDPNQDHLTELPALKSYDAVGMGPGMGQEDATRVVLEQLLREAGEQQLALVLDADALNLLGTHRELLDLLPPDTVLTPHPKEFERLTEPARDDYHRLELLRNFCQKYRCYCVLKGAYTCLGTPDGPLYFNSTGSPGMASGGSGDALTGVLTALRAQSKHLSPLDACLLSIYAHGRAGTLAAEALGEASSLAHDLIEKLGLAFQELTAPEEW</sequence>
<evidence type="ECO:0000256" key="18">
    <source>
        <dbReference type="HAMAP-Rule" id="MF_01966"/>
    </source>
</evidence>
<dbReference type="InterPro" id="IPR030677">
    <property type="entry name" value="Nnr"/>
</dbReference>
<evidence type="ECO:0000256" key="4">
    <source>
        <dbReference type="ARBA" id="ARBA00009524"/>
    </source>
</evidence>
<keyword evidence="23" id="KW-1185">Reference proteome</keyword>
<keyword evidence="9 18" id="KW-0630">Potassium</keyword>
<dbReference type="RefSeq" id="WP_245092030.1">
    <property type="nucleotide sequence ID" value="NZ_CP095053.1"/>
</dbReference>
<dbReference type="EMBL" id="CP095053">
    <property type="protein sequence ID" value="UOR04421.1"/>
    <property type="molecule type" value="Genomic_DNA"/>
</dbReference>
<dbReference type="NCBIfam" id="TIGR00196">
    <property type="entry name" value="yjeF_cterm"/>
    <property type="match status" value="1"/>
</dbReference>
<feature type="domain" description="YjeF C-terminal" evidence="20">
    <location>
        <begin position="225"/>
        <end position="503"/>
    </location>
</feature>
<gene>
    <name evidence="18" type="primary">nnrE</name>
    <name evidence="17" type="synonym">nnrD</name>
    <name evidence="22" type="ORF">MUN82_15925</name>
</gene>
<dbReference type="GO" id="GO:0052855">
    <property type="term" value="F:ADP-dependent NAD(P)H-hydrate dehydratase activity"/>
    <property type="evidence" value="ECO:0007669"/>
    <property type="project" value="UniProtKB-UniRule"/>
</dbReference>
<dbReference type="CDD" id="cd01171">
    <property type="entry name" value="YXKO-related"/>
    <property type="match status" value="1"/>
</dbReference>
<dbReference type="PANTHER" id="PTHR12592:SF0">
    <property type="entry name" value="ATP-DEPENDENT (S)-NAD(P)H-HYDRATE DEHYDRATASE"/>
    <property type="match status" value="1"/>
</dbReference>
<keyword evidence="13" id="KW-0511">Multifunctional enzyme</keyword>
<evidence type="ECO:0000256" key="1">
    <source>
        <dbReference type="ARBA" id="ARBA00000013"/>
    </source>
</evidence>
<dbReference type="SUPFAM" id="SSF53613">
    <property type="entry name" value="Ribokinase-like"/>
    <property type="match status" value="1"/>
</dbReference>
<dbReference type="InterPro" id="IPR000631">
    <property type="entry name" value="CARKD"/>
</dbReference>
<dbReference type="Gene3D" id="3.40.50.10260">
    <property type="entry name" value="YjeF N-terminal domain"/>
    <property type="match status" value="1"/>
</dbReference>
<evidence type="ECO:0000259" key="21">
    <source>
        <dbReference type="PROSITE" id="PS51385"/>
    </source>
</evidence>
<evidence type="ECO:0000256" key="9">
    <source>
        <dbReference type="ARBA" id="ARBA00022958"/>
    </source>
</evidence>
<name>A0A8T9SSU6_9BACT</name>
<feature type="domain" description="YjeF N-terminal" evidence="21">
    <location>
        <begin position="9"/>
        <end position="215"/>
    </location>
</feature>
<dbReference type="InterPro" id="IPR036652">
    <property type="entry name" value="YjeF_N_dom_sf"/>
</dbReference>
<dbReference type="PIRSF" id="PIRSF017184">
    <property type="entry name" value="Nnr"/>
    <property type="match status" value="1"/>
</dbReference>
<dbReference type="InterPro" id="IPR029056">
    <property type="entry name" value="Ribokinase-like"/>
</dbReference>
<dbReference type="HAMAP" id="MF_01966">
    <property type="entry name" value="NADHX_epimerase"/>
    <property type="match status" value="1"/>
</dbReference>
<evidence type="ECO:0000256" key="17">
    <source>
        <dbReference type="HAMAP-Rule" id="MF_01965"/>
    </source>
</evidence>
<dbReference type="GO" id="GO:0052856">
    <property type="term" value="F:NAD(P)HX epimerase activity"/>
    <property type="evidence" value="ECO:0007669"/>
    <property type="project" value="UniProtKB-UniRule"/>
</dbReference>
<comment type="function">
    <text evidence="17">Catalyzes the dehydration of the S-form of NAD(P)HX at the expense of ADP, which is converted to AMP. Together with NAD(P)HX epimerase, which catalyzes the epimerization of the S- and R-forms, the enzyme allows the repair of both epimers of NAD(P)HX, a damaged form of NAD(P)H that is a result of enzymatic or heat-dependent hydration.</text>
</comment>
<comment type="catalytic activity">
    <reaction evidence="1 18 19">
        <text>(6R)-NADHX = (6S)-NADHX</text>
        <dbReference type="Rhea" id="RHEA:32215"/>
        <dbReference type="ChEBI" id="CHEBI:64074"/>
        <dbReference type="ChEBI" id="CHEBI:64075"/>
        <dbReference type="EC" id="5.1.99.6"/>
    </reaction>
</comment>
<evidence type="ECO:0000313" key="23">
    <source>
        <dbReference type="Proteomes" id="UP000829925"/>
    </source>
</evidence>
<evidence type="ECO:0000256" key="10">
    <source>
        <dbReference type="ARBA" id="ARBA00023027"/>
    </source>
</evidence>
<comment type="similarity">
    <text evidence="3 19">In the N-terminal section; belongs to the NnrE/AIBP family.</text>
</comment>
<feature type="binding site" evidence="17">
    <location>
        <position position="441"/>
    </location>
    <ligand>
        <name>AMP</name>
        <dbReference type="ChEBI" id="CHEBI:456215"/>
    </ligand>
</feature>
<evidence type="ECO:0000256" key="8">
    <source>
        <dbReference type="ARBA" id="ARBA00022857"/>
    </source>
</evidence>
<evidence type="ECO:0000256" key="13">
    <source>
        <dbReference type="ARBA" id="ARBA00023268"/>
    </source>
</evidence>
<keyword evidence="5 18" id="KW-0479">Metal-binding</keyword>
<feature type="binding site" evidence="18">
    <location>
        <begin position="59"/>
        <end position="63"/>
    </location>
    <ligand>
        <name>(6S)-NADPHX</name>
        <dbReference type="ChEBI" id="CHEBI:64076"/>
    </ligand>
</feature>
<comment type="cofactor">
    <cofactor evidence="17">
        <name>Mg(2+)</name>
        <dbReference type="ChEBI" id="CHEBI:18420"/>
    </cofactor>
</comment>
<dbReference type="EC" id="4.2.1.136" evidence="19"/>
<dbReference type="GO" id="GO:0110051">
    <property type="term" value="P:metabolite repair"/>
    <property type="evidence" value="ECO:0007669"/>
    <property type="project" value="TreeGrafter"/>
</dbReference>
<reference evidence="22 23" key="1">
    <citation type="submission" date="2022-04" db="EMBL/GenBank/DDBJ databases">
        <title>Hymenobacter sp. isolated from the air.</title>
        <authorList>
            <person name="Won M."/>
            <person name="Lee C.-M."/>
            <person name="Woen H.-Y."/>
            <person name="Kwon S.-W."/>
        </authorList>
    </citation>
    <scope>NUCLEOTIDE SEQUENCE [LARGE SCALE GENOMIC DNA]</scope>
    <source>
        <strain evidence="23">5413 J-13</strain>
    </source>
</reference>
<keyword evidence="8 17" id="KW-0521">NADP</keyword>
<evidence type="ECO:0000256" key="15">
    <source>
        <dbReference type="ARBA" id="ARBA00048238"/>
    </source>
</evidence>
<keyword evidence="6 17" id="KW-0547">Nucleotide-binding</keyword>
<feature type="binding site" evidence="18">
    <location>
        <position position="160"/>
    </location>
    <ligand>
        <name>K(+)</name>
        <dbReference type="ChEBI" id="CHEBI:29103"/>
    </ligand>
</feature>
<dbReference type="GO" id="GO:0046496">
    <property type="term" value="P:nicotinamide nucleotide metabolic process"/>
    <property type="evidence" value="ECO:0007669"/>
    <property type="project" value="UniProtKB-UniRule"/>
</dbReference>
<proteinExistence type="inferred from homology"/>
<comment type="subunit">
    <text evidence="17">Homotetramer.</text>
</comment>
<evidence type="ECO:0000256" key="12">
    <source>
        <dbReference type="ARBA" id="ARBA00023239"/>
    </source>
</evidence>
<comment type="catalytic activity">
    <reaction evidence="2 18 19">
        <text>(6R)-NADPHX = (6S)-NADPHX</text>
        <dbReference type="Rhea" id="RHEA:32227"/>
        <dbReference type="ChEBI" id="CHEBI:64076"/>
        <dbReference type="ChEBI" id="CHEBI:64077"/>
        <dbReference type="EC" id="5.1.99.6"/>
    </reaction>
</comment>
<comment type="similarity">
    <text evidence="4 19">In the C-terminal section; belongs to the NnrD/CARKD family.</text>
</comment>
<keyword evidence="12 17" id="KW-0456">Lyase</keyword>
<evidence type="ECO:0000256" key="7">
    <source>
        <dbReference type="ARBA" id="ARBA00022840"/>
    </source>
</evidence>
<evidence type="ECO:0000256" key="16">
    <source>
        <dbReference type="ARBA" id="ARBA00049209"/>
    </source>
</evidence>
<organism evidence="22 23">
    <name type="scientific">Hymenobacter aerilatus</name>
    <dbReference type="NCBI Taxonomy" id="2932251"/>
    <lineage>
        <taxon>Bacteria</taxon>
        <taxon>Pseudomonadati</taxon>
        <taxon>Bacteroidota</taxon>
        <taxon>Cytophagia</taxon>
        <taxon>Cytophagales</taxon>
        <taxon>Hymenobacteraceae</taxon>
        <taxon>Hymenobacter</taxon>
    </lineage>
</organism>
<comment type="catalytic activity">
    <reaction evidence="16 17 19">
        <text>(6S)-NADPHX + ADP = AMP + phosphate + NADPH + H(+)</text>
        <dbReference type="Rhea" id="RHEA:32235"/>
        <dbReference type="ChEBI" id="CHEBI:15378"/>
        <dbReference type="ChEBI" id="CHEBI:43474"/>
        <dbReference type="ChEBI" id="CHEBI:57783"/>
        <dbReference type="ChEBI" id="CHEBI:64076"/>
        <dbReference type="ChEBI" id="CHEBI:456215"/>
        <dbReference type="ChEBI" id="CHEBI:456216"/>
        <dbReference type="EC" id="4.2.1.136"/>
    </reaction>
</comment>
<dbReference type="PROSITE" id="PS51383">
    <property type="entry name" value="YJEF_C_3"/>
    <property type="match status" value="1"/>
</dbReference>
<feature type="binding site" evidence="18">
    <location>
        <position position="157"/>
    </location>
    <ligand>
        <name>(6S)-NADPHX</name>
        <dbReference type="ChEBI" id="CHEBI:64076"/>
    </ligand>
</feature>
<feature type="binding site" evidence="17">
    <location>
        <position position="260"/>
    </location>
    <ligand>
        <name>(6S)-NADPHX</name>
        <dbReference type="ChEBI" id="CHEBI:64076"/>
    </ligand>
</feature>
<feature type="binding site" evidence="17">
    <location>
        <begin position="412"/>
        <end position="416"/>
    </location>
    <ligand>
        <name>AMP</name>
        <dbReference type="ChEBI" id="CHEBI:456215"/>
    </ligand>
</feature>
<comment type="catalytic activity">
    <reaction evidence="15 17 19">
        <text>(6S)-NADHX + ADP = AMP + phosphate + NADH + H(+)</text>
        <dbReference type="Rhea" id="RHEA:32223"/>
        <dbReference type="ChEBI" id="CHEBI:15378"/>
        <dbReference type="ChEBI" id="CHEBI:43474"/>
        <dbReference type="ChEBI" id="CHEBI:57945"/>
        <dbReference type="ChEBI" id="CHEBI:64074"/>
        <dbReference type="ChEBI" id="CHEBI:456215"/>
        <dbReference type="ChEBI" id="CHEBI:456216"/>
        <dbReference type="EC" id="4.2.1.136"/>
    </reaction>
</comment>
<dbReference type="Gene3D" id="3.40.1190.20">
    <property type="match status" value="1"/>
</dbReference>
<dbReference type="NCBIfam" id="TIGR00197">
    <property type="entry name" value="yjeF_nterm"/>
    <property type="match status" value="1"/>
</dbReference>
<accession>A0A8T9SSU6</accession>
<dbReference type="Proteomes" id="UP000829925">
    <property type="component" value="Chromosome"/>
</dbReference>
<feature type="binding site" evidence="18">
    <location>
        <position position="124"/>
    </location>
    <ligand>
        <name>K(+)</name>
        <dbReference type="ChEBI" id="CHEBI:29103"/>
    </ligand>
</feature>
<evidence type="ECO:0000313" key="22">
    <source>
        <dbReference type="EMBL" id="UOR04421.1"/>
    </source>
</evidence>
<comment type="cofactor">
    <cofactor evidence="18 19">
        <name>K(+)</name>
        <dbReference type="ChEBI" id="CHEBI:29103"/>
    </cofactor>
    <text evidence="18 19">Binds 1 potassium ion per subunit.</text>
</comment>